<dbReference type="AlphaFoldDB" id="A0A1S2XP09"/>
<dbReference type="InterPro" id="IPR024420">
    <property type="entry name" value="TRAPP_III_complex_Trs85"/>
</dbReference>
<dbReference type="PaxDb" id="3827-XP_004492268.1"/>
<protein>
    <submittedName>
        <fullName evidence="2">Uncharacterized protein LOC101504991</fullName>
    </submittedName>
</protein>
<dbReference type="RefSeq" id="XP_073222762.1">
    <property type="nucleotide sequence ID" value="XM_073366661.1"/>
</dbReference>
<organism evidence="1 2">
    <name type="scientific">Cicer arietinum</name>
    <name type="common">Chickpea</name>
    <name type="synonym">Garbanzo</name>
    <dbReference type="NCBI Taxonomy" id="3827"/>
    <lineage>
        <taxon>Eukaryota</taxon>
        <taxon>Viridiplantae</taxon>
        <taxon>Streptophyta</taxon>
        <taxon>Embryophyta</taxon>
        <taxon>Tracheophyta</taxon>
        <taxon>Spermatophyta</taxon>
        <taxon>Magnoliopsida</taxon>
        <taxon>eudicotyledons</taxon>
        <taxon>Gunneridae</taxon>
        <taxon>Pentapetalae</taxon>
        <taxon>rosids</taxon>
        <taxon>fabids</taxon>
        <taxon>Fabales</taxon>
        <taxon>Fabaceae</taxon>
        <taxon>Papilionoideae</taxon>
        <taxon>50 kb inversion clade</taxon>
        <taxon>NPAAA clade</taxon>
        <taxon>Hologalegina</taxon>
        <taxon>IRL clade</taxon>
        <taxon>Cicereae</taxon>
        <taxon>Cicer</taxon>
    </lineage>
</organism>
<reference evidence="2" key="2">
    <citation type="submission" date="2025-08" db="UniProtKB">
        <authorList>
            <consortium name="RefSeq"/>
        </authorList>
    </citation>
    <scope>IDENTIFICATION</scope>
    <source>
        <tissue evidence="2">Etiolated seedlings</tissue>
    </source>
</reference>
<sequence length="104" mass="12093">MLCINSSIDAPIKHQDNPWASQISDTSPNQDLDCFLNIDDINEIKDLMQDLTSKHIIPNMEQKIRVLNQQVSATRKGFKNQIKNLWWRKGKEDGADSLKYFELF</sequence>
<dbReference type="STRING" id="3827.A0A1S2XP09"/>
<evidence type="ECO:0000313" key="2">
    <source>
        <dbReference type="RefSeq" id="XP_004492268.1"/>
    </source>
</evidence>
<accession>A0A1S2XP09</accession>
<proteinExistence type="predicted"/>
<dbReference type="GeneID" id="101504991"/>
<gene>
    <name evidence="2" type="primary">LOC101504991</name>
</gene>
<dbReference type="PANTHER" id="PTHR12975:SF6">
    <property type="entry name" value="TRAFFICKING PROTEIN PARTICLE COMPLEX SUBUNIT 8"/>
    <property type="match status" value="1"/>
</dbReference>
<reference evidence="1" key="1">
    <citation type="journal article" date="2013" name="Nat. Biotechnol.">
        <title>Draft genome sequence of chickpea (Cicer arietinum) provides a resource for trait improvement.</title>
        <authorList>
            <person name="Varshney R.K."/>
            <person name="Song C."/>
            <person name="Saxena R.K."/>
            <person name="Azam S."/>
            <person name="Yu S."/>
            <person name="Sharpe A.G."/>
            <person name="Cannon S."/>
            <person name="Baek J."/>
            <person name="Rosen B.D."/>
            <person name="Tar'an B."/>
            <person name="Millan T."/>
            <person name="Zhang X."/>
            <person name="Ramsay L.D."/>
            <person name="Iwata A."/>
            <person name="Wang Y."/>
            <person name="Nelson W."/>
            <person name="Farmer A.D."/>
            <person name="Gaur P.M."/>
            <person name="Soderlund C."/>
            <person name="Penmetsa R.V."/>
            <person name="Xu C."/>
            <person name="Bharti A.K."/>
            <person name="He W."/>
            <person name="Winter P."/>
            <person name="Zhao S."/>
            <person name="Hane J.K."/>
            <person name="Carrasquilla-Garcia N."/>
            <person name="Condie J.A."/>
            <person name="Upadhyaya H.D."/>
            <person name="Luo M.C."/>
            <person name="Thudi M."/>
            <person name="Gowda C.L."/>
            <person name="Singh N.P."/>
            <person name="Lichtenzveig J."/>
            <person name="Gali K.K."/>
            <person name="Rubio J."/>
            <person name="Nadarajan N."/>
            <person name="Dolezel J."/>
            <person name="Bansal K.C."/>
            <person name="Xu X."/>
            <person name="Edwards D."/>
            <person name="Zhang G."/>
            <person name="Kahl G."/>
            <person name="Gil J."/>
            <person name="Singh K.B."/>
            <person name="Datta S.K."/>
            <person name="Jackson S.A."/>
            <person name="Wang J."/>
            <person name="Cook D.R."/>
        </authorList>
    </citation>
    <scope>NUCLEOTIDE SEQUENCE [LARGE SCALE GENOMIC DNA]</scope>
    <source>
        <strain evidence="1">cv. CDC Frontier</strain>
    </source>
</reference>
<keyword evidence="1" id="KW-1185">Reference proteome</keyword>
<dbReference type="eggNOG" id="KOG1938">
    <property type="taxonomic scope" value="Eukaryota"/>
</dbReference>
<dbReference type="Pfam" id="PF12739">
    <property type="entry name" value="TRAPPC-Trs85"/>
    <property type="match status" value="1"/>
</dbReference>
<evidence type="ECO:0000313" key="1">
    <source>
        <dbReference type="Proteomes" id="UP000087171"/>
    </source>
</evidence>
<dbReference type="RefSeq" id="XP_004492268.1">
    <property type="nucleotide sequence ID" value="XM_004492211.3"/>
</dbReference>
<dbReference type="OrthoDB" id="10573768at2759"/>
<dbReference type="GO" id="GO:1990072">
    <property type="term" value="C:TRAPPIII protein complex"/>
    <property type="evidence" value="ECO:0007669"/>
    <property type="project" value="TreeGrafter"/>
</dbReference>
<name>A0A1S2XP09_CICAR</name>
<dbReference type="Proteomes" id="UP000087171">
    <property type="component" value="Chromosome Ca3"/>
</dbReference>
<dbReference type="PANTHER" id="PTHR12975">
    <property type="entry name" value="TRANSPORT PROTEIN TRAPP"/>
    <property type="match status" value="1"/>
</dbReference>